<evidence type="ECO:0000259" key="4">
    <source>
        <dbReference type="PROSITE" id="PS50600"/>
    </source>
</evidence>
<dbReference type="InterPro" id="IPR003653">
    <property type="entry name" value="Peptidase_C48_C"/>
</dbReference>
<dbReference type="PANTHER" id="PTHR33018">
    <property type="entry name" value="OS10G0338966 PROTEIN-RELATED"/>
    <property type="match status" value="1"/>
</dbReference>
<keyword evidence="2" id="KW-0645">Protease</keyword>
<reference evidence="5" key="1">
    <citation type="journal article" date="2021" name="Nat. Commun.">
        <title>Genomic analyses provide insights into spinach domestication and the genetic basis of agronomic traits.</title>
        <authorList>
            <person name="Cai X."/>
            <person name="Sun X."/>
            <person name="Xu C."/>
            <person name="Sun H."/>
            <person name="Wang X."/>
            <person name="Ge C."/>
            <person name="Zhang Z."/>
            <person name="Wang Q."/>
            <person name="Fei Z."/>
            <person name="Jiao C."/>
            <person name="Wang Q."/>
        </authorList>
    </citation>
    <scope>NUCLEOTIDE SEQUENCE [LARGE SCALE GENOMIC DNA]</scope>
    <source>
        <strain evidence="5">cv. Varoflay</strain>
    </source>
</reference>
<dbReference type="InterPro" id="IPR038765">
    <property type="entry name" value="Papain-like_cys_pep_sf"/>
</dbReference>
<proteinExistence type="inferred from homology"/>
<organism evidence="5 6">
    <name type="scientific">Spinacia oleracea</name>
    <name type="common">Spinach</name>
    <dbReference type="NCBI Taxonomy" id="3562"/>
    <lineage>
        <taxon>Eukaryota</taxon>
        <taxon>Viridiplantae</taxon>
        <taxon>Streptophyta</taxon>
        <taxon>Embryophyta</taxon>
        <taxon>Tracheophyta</taxon>
        <taxon>Spermatophyta</taxon>
        <taxon>Magnoliopsida</taxon>
        <taxon>eudicotyledons</taxon>
        <taxon>Gunneridae</taxon>
        <taxon>Pentapetalae</taxon>
        <taxon>Caryophyllales</taxon>
        <taxon>Chenopodiaceae</taxon>
        <taxon>Chenopodioideae</taxon>
        <taxon>Anserineae</taxon>
        <taxon>Spinacia</taxon>
    </lineage>
</organism>
<gene>
    <name evidence="6" type="primary">LOC130469834</name>
</gene>
<keyword evidence="5" id="KW-1185">Reference proteome</keyword>
<keyword evidence="3" id="KW-0378">Hydrolase</keyword>
<evidence type="ECO:0000256" key="3">
    <source>
        <dbReference type="ARBA" id="ARBA00022801"/>
    </source>
</evidence>
<dbReference type="Gene3D" id="3.40.395.10">
    <property type="entry name" value="Adenoviral Proteinase, Chain A"/>
    <property type="match status" value="1"/>
</dbReference>
<sequence length="346" mass="39794">MHHQPIPSGYARVGISYSTEMDTLFPVPLEGEAVTIKEAIGTLVFWPIELIVLDTAVKTIATCAKISSKDNEKQVGSIKTPAPSTGESHKVEEGCEDIVNVATLPECLYMFHMCVSKMERREQIKIFIEIGITTQIKDIFLGKKELIRLLAQEQLELPQTYMSKLYDKCCWTRCSALFGFLCRSGISLVTQFKRGESKKVKECKRSRMQYIVDTLKETTAKEKIFIAPYNIGYHWVLCVIDPYNNTVYYLDSLRTLEFIRNEQGIIGDLLENVNTALFQFQSERELATKLKMSTKWLKIQCPFQEDYIKCGYYVMRFMKEIISHKRLQIPEVVSLISAELFCFCKS</sequence>
<dbReference type="RefSeq" id="XP_056695318.1">
    <property type="nucleotide sequence ID" value="XM_056839340.1"/>
</dbReference>
<dbReference type="Proteomes" id="UP000813463">
    <property type="component" value="Chromosome 3"/>
</dbReference>
<reference evidence="6" key="2">
    <citation type="submission" date="2025-08" db="UniProtKB">
        <authorList>
            <consortium name="RefSeq"/>
        </authorList>
    </citation>
    <scope>IDENTIFICATION</scope>
    <source>
        <tissue evidence="6">Leaf</tissue>
    </source>
</reference>
<evidence type="ECO:0000256" key="2">
    <source>
        <dbReference type="ARBA" id="ARBA00022670"/>
    </source>
</evidence>
<name>A0ABM3RI73_SPIOL</name>
<dbReference type="Pfam" id="PF02902">
    <property type="entry name" value="Peptidase_C48"/>
    <property type="match status" value="1"/>
</dbReference>
<evidence type="ECO:0000256" key="1">
    <source>
        <dbReference type="ARBA" id="ARBA00005234"/>
    </source>
</evidence>
<accession>A0ABM3RI73</accession>
<comment type="similarity">
    <text evidence="1">Belongs to the peptidase C48 family.</text>
</comment>
<dbReference type="GeneID" id="130469834"/>
<dbReference type="PROSITE" id="PS50600">
    <property type="entry name" value="ULP_PROTEASE"/>
    <property type="match status" value="1"/>
</dbReference>
<evidence type="ECO:0000313" key="6">
    <source>
        <dbReference type="RefSeq" id="XP_056695318.1"/>
    </source>
</evidence>
<feature type="domain" description="Ubiquitin-like protease family profile" evidence="4">
    <location>
        <begin position="132"/>
        <end position="321"/>
    </location>
</feature>
<protein>
    <recommendedName>
        <fullName evidence="4">Ubiquitin-like protease family profile domain-containing protein</fullName>
    </recommendedName>
</protein>
<dbReference type="SUPFAM" id="SSF54001">
    <property type="entry name" value="Cysteine proteinases"/>
    <property type="match status" value="1"/>
</dbReference>
<dbReference type="PANTHER" id="PTHR33018:SF31">
    <property type="entry name" value="TRANSPOSASE, PTTA_EN_SPM, PLANT"/>
    <property type="match status" value="1"/>
</dbReference>
<evidence type="ECO:0000313" key="5">
    <source>
        <dbReference type="Proteomes" id="UP000813463"/>
    </source>
</evidence>